<protein>
    <submittedName>
        <fullName evidence="4">CAMK family protein kinase</fullName>
    </submittedName>
</protein>
<dbReference type="GO" id="GO:0051726">
    <property type="term" value="P:regulation of cell cycle"/>
    <property type="evidence" value="ECO:0000318"/>
    <property type="project" value="GO_Central"/>
</dbReference>
<dbReference type="Pfam" id="PF00069">
    <property type="entry name" value="Pkinase"/>
    <property type="match status" value="1"/>
</dbReference>
<reference evidence="4" key="1">
    <citation type="submission" date="2006-10" db="EMBL/GenBank/DDBJ databases">
        <authorList>
            <person name="Amadeo P."/>
            <person name="Zhao Q."/>
            <person name="Wortman J."/>
            <person name="Fraser-Liggett C."/>
            <person name="Carlton J."/>
        </authorList>
    </citation>
    <scope>NUCLEOTIDE SEQUENCE</scope>
    <source>
        <strain evidence="4">G3</strain>
    </source>
</reference>
<evidence type="ECO:0000259" key="3">
    <source>
        <dbReference type="PROSITE" id="PS50011"/>
    </source>
</evidence>
<keyword evidence="4" id="KW-0808">Transferase</keyword>
<gene>
    <name evidence="4" type="ORF">TVAG_292830</name>
</gene>
<dbReference type="PANTHER" id="PTHR24346">
    <property type="entry name" value="MAP/MICROTUBULE AFFINITY-REGULATING KINASE"/>
    <property type="match status" value="1"/>
</dbReference>
<dbReference type="eggNOG" id="KOG0583">
    <property type="taxonomic scope" value="Eukaryota"/>
</dbReference>
<dbReference type="FunFam" id="1.10.510.10:FF:000578">
    <property type="entry name" value="CAMK family protein kinase"/>
    <property type="match status" value="1"/>
</dbReference>
<evidence type="ECO:0000256" key="1">
    <source>
        <dbReference type="ARBA" id="ARBA00022741"/>
    </source>
</evidence>
<dbReference type="SUPFAM" id="SSF56112">
    <property type="entry name" value="Protein kinase-like (PK-like)"/>
    <property type="match status" value="1"/>
</dbReference>
<dbReference type="InterPro" id="IPR000719">
    <property type="entry name" value="Prot_kinase_dom"/>
</dbReference>
<dbReference type="OrthoDB" id="347657at2759"/>
<feature type="domain" description="Protein kinase" evidence="3">
    <location>
        <begin position="24"/>
        <end position="280"/>
    </location>
</feature>
<dbReference type="Proteomes" id="UP000001542">
    <property type="component" value="Unassembled WGS sequence"/>
</dbReference>
<dbReference type="PANTHER" id="PTHR24346:SF30">
    <property type="entry name" value="MATERNAL EMBRYONIC LEUCINE ZIPPER KINASE"/>
    <property type="match status" value="1"/>
</dbReference>
<accession>A2EWX3</accession>
<keyword evidence="2" id="KW-0067">ATP-binding</keyword>
<dbReference type="InParanoid" id="A2EWX3"/>
<dbReference type="OMA" id="MHTISKG"/>
<reference evidence="4" key="2">
    <citation type="journal article" date="2007" name="Science">
        <title>Draft genome sequence of the sexually transmitted pathogen Trichomonas vaginalis.</title>
        <authorList>
            <person name="Carlton J.M."/>
            <person name="Hirt R.P."/>
            <person name="Silva J.C."/>
            <person name="Delcher A.L."/>
            <person name="Schatz M."/>
            <person name="Zhao Q."/>
            <person name="Wortman J.R."/>
            <person name="Bidwell S.L."/>
            <person name="Alsmark U.C.M."/>
            <person name="Besteiro S."/>
            <person name="Sicheritz-Ponten T."/>
            <person name="Noel C.J."/>
            <person name="Dacks J.B."/>
            <person name="Foster P.G."/>
            <person name="Simillion C."/>
            <person name="Van de Peer Y."/>
            <person name="Miranda-Saavedra D."/>
            <person name="Barton G.J."/>
            <person name="Westrop G.D."/>
            <person name="Mueller S."/>
            <person name="Dessi D."/>
            <person name="Fiori P.L."/>
            <person name="Ren Q."/>
            <person name="Paulsen I."/>
            <person name="Zhang H."/>
            <person name="Bastida-Corcuera F.D."/>
            <person name="Simoes-Barbosa A."/>
            <person name="Brown M.T."/>
            <person name="Hayes R.D."/>
            <person name="Mukherjee M."/>
            <person name="Okumura C.Y."/>
            <person name="Schneider R."/>
            <person name="Smith A.J."/>
            <person name="Vanacova S."/>
            <person name="Villalvazo M."/>
            <person name="Haas B.J."/>
            <person name="Pertea M."/>
            <person name="Feldblyum T.V."/>
            <person name="Utterback T.R."/>
            <person name="Shu C.L."/>
            <person name="Osoegawa K."/>
            <person name="de Jong P.J."/>
            <person name="Hrdy I."/>
            <person name="Horvathova L."/>
            <person name="Zubacova Z."/>
            <person name="Dolezal P."/>
            <person name="Malik S.B."/>
            <person name="Logsdon J.M. Jr."/>
            <person name="Henze K."/>
            <person name="Gupta A."/>
            <person name="Wang C.C."/>
            <person name="Dunne R.L."/>
            <person name="Upcroft J.A."/>
            <person name="Upcroft P."/>
            <person name="White O."/>
            <person name="Salzberg S.L."/>
            <person name="Tang P."/>
            <person name="Chiu C.-H."/>
            <person name="Lee Y.-S."/>
            <person name="Embley T.M."/>
            <person name="Coombs G.H."/>
            <person name="Mottram J.C."/>
            <person name="Tachezy J."/>
            <person name="Fraser-Liggett C.M."/>
            <person name="Johnson P.J."/>
        </authorList>
    </citation>
    <scope>NUCLEOTIDE SEQUENCE [LARGE SCALE GENOMIC DNA]</scope>
    <source>
        <strain evidence="4">G3</strain>
    </source>
</reference>
<dbReference type="PROSITE" id="PS50011">
    <property type="entry name" value="PROTEIN_KINASE_DOM"/>
    <property type="match status" value="1"/>
</dbReference>
<dbReference type="AlphaFoldDB" id="A2EWX3"/>
<sequence length="336" mass="38361">MSTEKEDMLLPDSYIEVPKSIGKYNVMHTISKGKSSVVVYAVDKKTNENVAIKIFVRNEITKQNMMSYFENELRLSSRFNHPNIVRVLEIIYEEEYIMIVMEYLPNGDLTSLLHRSTKLSIEEMMKITYEILLGLDYLHKRGISHRNLSPDNVLFDKFNTPKLIDFGLSKENSSIVHTMCGTPRYIAPEVILSRNYDGRKADIWSFGVLLHLLVCGTLPWSNSSEAQYVKAIQDSKLQINIEPKGIMGSLITKSLVIDPLLRASSEELLSCLDMKNHKKIIMARFVSERRTSSGSILPKLNLSNGIPCFSRSRLIHDKVIGKLPQNIKQPKNLRDV</sequence>
<dbReference type="InterPro" id="IPR011009">
    <property type="entry name" value="Kinase-like_dom_sf"/>
</dbReference>
<organism evidence="4 5">
    <name type="scientific">Trichomonas vaginalis (strain ATCC PRA-98 / G3)</name>
    <dbReference type="NCBI Taxonomy" id="412133"/>
    <lineage>
        <taxon>Eukaryota</taxon>
        <taxon>Metamonada</taxon>
        <taxon>Parabasalia</taxon>
        <taxon>Trichomonadida</taxon>
        <taxon>Trichomonadidae</taxon>
        <taxon>Trichomonas</taxon>
    </lineage>
</organism>
<dbReference type="GO" id="GO:0005524">
    <property type="term" value="F:ATP binding"/>
    <property type="evidence" value="ECO:0007669"/>
    <property type="project" value="UniProtKB-KW"/>
</dbReference>
<dbReference type="RefSeq" id="XP_001315038.1">
    <property type="nucleotide sequence ID" value="XM_001315003.1"/>
</dbReference>
<dbReference type="EMBL" id="DS113523">
    <property type="protein sequence ID" value="EAY02815.1"/>
    <property type="molecule type" value="Genomic_DNA"/>
</dbReference>
<keyword evidence="4" id="KW-0418">Kinase</keyword>
<dbReference type="VEuPathDB" id="TrichDB:TVAG_292830"/>
<evidence type="ECO:0000313" key="5">
    <source>
        <dbReference type="Proteomes" id="UP000001542"/>
    </source>
</evidence>
<keyword evidence="1" id="KW-0547">Nucleotide-binding</keyword>
<dbReference type="KEGG" id="tva:4760657"/>
<name>A2EWX3_TRIV3</name>
<dbReference type="SMR" id="A2EWX3"/>
<dbReference type="STRING" id="5722.A2EWX3"/>
<evidence type="ECO:0000256" key="2">
    <source>
        <dbReference type="ARBA" id="ARBA00022840"/>
    </source>
</evidence>
<evidence type="ECO:0000313" key="4">
    <source>
        <dbReference type="EMBL" id="EAY02815.1"/>
    </source>
</evidence>
<keyword evidence="5" id="KW-1185">Reference proteome</keyword>
<proteinExistence type="predicted"/>
<dbReference type="GO" id="GO:0004674">
    <property type="term" value="F:protein serine/threonine kinase activity"/>
    <property type="evidence" value="ECO:0000318"/>
    <property type="project" value="GO_Central"/>
</dbReference>
<dbReference type="VEuPathDB" id="TrichDB:TVAGG3_0268030"/>
<dbReference type="Gene3D" id="1.10.510.10">
    <property type="entry name" value="Transferase(Phosphotransferase) domain 1"/>
    <property type="match status" value="1"/>
</dbReference>